<evidence type="ECO:0000256" key="1">
    <source>
        <dbReference type="SAM" id="Coils"/>
    </source>
</evidence>
<dbReference type="GO" id="GO:0005635">
    <property type="term" value="C:nuclear envelope"/>
    <property type="evidence" value="ECO:0007669"/>
    <property type="project" value="TreeGrafter"/>
</dbReference>
<keyword evidence="1" id="KW-0175">Coiled coil</keyword>
<dbReference type="Gene3D" id="2.60.40.1260">
    <property type="entry name" value="Lamin Tail domain"/>
    <property type="match status" value="1"/>
</dbReference>
<feature type="region of interest" description="Disordered" evidence="2">
    <location>
        <begin position="495"/>
        <end position="515"/>
    </location>
</feature>
<evidence type="ECO:0000313" key="4">
    <source>
        <dbReference type="Ensembl" id="ENSCPBP00000012293.1"/>
    </source>
</evidence>
<dbReference type="GeneTree" id="ENSGT00910000144343"/>
<evidence type="ECO:0000259" key="3">
    <source>
        <dbReference type="PROSITE" id="PS51841"/>
    </source>
</evidence>
<feature type="compositionally biased region" description="Polar residues" evidence="2">
    <location>
        <begin position="448"/>
        <end position="463"/>
    </location>
</feature>
<feature type="coiled-coil region" evidence="1">
    <location>
        <begin position="237"/>
        <end position="307"/>
    </location>
</feature>
<dbReference type="AlphaFoldDB" id="A0A8C3FPL0"/>
<dbReference type="Pfam" id="PF00932">
    <property type="entry name" value="LTD"/>
    <property type="match status" value="1"/>
</dbReference>
<reference evidence="4" key="2">
    <citation type="submission" date="2025-08" db="UniProtKB">
        <authorList>
            <consortium name="Ensembl"/>
        </authorList>
    </citation>
    <scope>IDENTIFICATION</scope>
</reference>
<reference evidence="4" key="1">
    <citation type="journal article" date="2015" name="Genome Biol. Evol.">
        <title>Physical Mapping and Refinement of the Painted Turtle Genome (Chrysemys picta) Inform Amniote Genome Evolution and Challenge Turtle-Bird Chromosomal Conservation.</title>
        <authorList>
            <person name="Badenhorst D."/>
            <person name="Hillier L.W."/>
            <person name="Literman R."/>
            <person name="Montiel E.E."/>
            <person name="Radhakrishnan S."/>
            <person name="Shen Y."/>
            <person name="Minx P."/>
            <person name="Janes D.E."/>
            <person name="Warren W.C."/>
            <person name="Edwards S.V."/>
            <person name="Valenzuela N."/>
        </authorList>
    </citation>
    <scope>NUCLEOTIDE SEQUENCE [LARGE SCALE GENOMIC DNA]</scope>
</reference>
<dbReference type="PANTHER" id="PTHR47012">
    <property type="entry name" value="LAMIN TAIL DOMAIN-CONTAINING PROTEIN 1"/>
    <property type="match status" value="1"/>
</dbReference>
<dbReference type="GO" id="GO:0005737">
    <property type="term" value="C:cytoplasm"/>
    <property type="evidence" value="ECO:0007669"/>
    <property type="project" value="TreeGrafter"/>
</dbReference>
<feature type="compositionally biased region" description="Low complexity" evidence="2">
    <location>
        <begin position="464"/>
        <end position="476"/>
    </location>
</feature>
<accession>A0A8C3FPL0</accession>
<protein>
    <submittedName>
        <fullName evidence="4">Lamin tail domain containing 1</fullName>
    </submittedName>
</protein>
<proteinExistence type="predicted"/>
<evidence type="ECO:0000313" key="5">
    <source>
        <dbReference type="Proteomes" id="UP000694380"/>
    </source>
</evidence>
<dbReference type="Proteomes" id="UP000694380">
    <property type="component" value="Chromosome 6"/>
</dbReference>
<dbReference type="SUPFAM" id="SSF74853">
    <property type="entry name" value="Lamin A/C globular tail domain"/>
    <property type="match status" value="1"/>
</dbReference>
<name>A0A8C3FPL0_CHRPI</name>
<dbReference type="Ensembl" id="ENSCPBT00000014658.1">
    <property type="protein sequence ID" value="ENSCPBP00000012293.1"/>
    <property type="gene ID" value="ENSCPBG00000009295.1"/>
</dbReference>
<organism evidence="4 5">
    <name type="scientific">Chrysemys picta bellii</name>
    <name type="common">Western painted turtle</name>
    <name type="synonym">Emys bellii</name>
    <dbReference type="NCBI Taxonomy" id="8478"/>
    <lineage>
        <taxon>Eukaryota</taxon>
        <taxon>Metazoa</taxon>
        <taxon>Chordata</taxon>
        <taxon>Craniata</taxon>
        <taxon>Vertebrata</taxon>
        <taxon>Euteleostomi</taxon>
        <taxon>Archelosauria</taxon>
        <taxon>Testudinata</taxon>
        <taxon>Testudines</taxon>
        <taxon>Cryptodira</taxon>
        <taxon>Durocryptodira</taxon>
        <taxon>Testudinoidea</taxon>
        <taxon>Emydidae</taxon>
        <taxon>Chrysemys</taxon>
    </lineage>
</organism>
<sequence>MIYCCGFFCLIGIRADIIRFLNKFCPLLCAKGFARTQSLSQQDKNHILNIDLSSEAHHLKDEMAAISGIYEKKEMPAPQEQLEVSSCGKMRTEISGHKNSQVEIRSQSRQEELDTVLLKKDEDLKNLKLLMAQKETDLQELKTQRTLSSIQLDLAMKELEELNKNILMSQRKYEEESSQRLKLQDQVLQLKHQLEHQKENCLQGSKEMRQRLAWSEVLILQLEGKLQELSNGDSDSIAKGQKIREANEAEVKQIQEETATAYHQNFPELQMRLHTDRVMLGKMQEENQCLNQRVDMLTVEVTALQKKLLSEEANNSAFIEKLQSEHRGRQQHIGALEARLEELQDLLLAKMKALEAVEEKNLSLQNEISLLKSTFGGEKGTEASHFHLAPNLSYSGHSPVTATPIIDASPQPSENVLSPQSLQPASAATMTTGITAAPSLARSARADPTTQKRVSAQGSTNTKSPKWSCSRSSSLSLDTNTLGQGQDYFSSLFTDSKKNAQHPGPLERQGRTPSAAEDIISSASRHSAIGNLKIAEVHSGGHFVKILNCSPDKEEGIGEYTLQQNVSGHPVTVFKFPPRIRMKANSTVTVWTADAKVLHKPPSDFLWKEQDRFKTGPECTTILCEPNGQAVAWYTPIHWNRKQGWKEREDDEYLRSSKKPIIPTKMQRDEWEKEPECLTIDKEQEGAVQGRTEESRPVFIKREKKIPATLFPTQNSWCRSPASPTHPHFSLLRPLTMGNDGSSLCRQSRCQSAKPDPAPGTLYAGTSRGRNTATGSLHGKSRRLTRSAGPNLGGVMYVGSPAPTGSALQKYFVNSPYIFSLPTPTSFTPTTFSNF</sequence>
<feature type="compositionally biased region" description="Polar residues" evidence="2">
    <location>
        <begin position="410"/>
        <end position="434"/>
    </location>
</feature>
<dbReference type="InterPro" id="IPR001322">
    <property type="entry name" value="Lamin_tail_dom"/>
</dbReference>
<feature type="domain" description="LTD" evidence="3">
    <location>
        <begin position="520"/>
        <end position="638"/>
    </location>
</feature>
<feature type="coiled-coil region" evidence="1">
    <location>
        <begin position="124"/>
        <end position="200"/>
    </location>
</feature>
<dbReference type="PANTHER" id="PTHR47012:SF1">
    <property type="entry name" value="LAMIN TAIL DOMAIN-CONTAINING PROTEIN 1"/>
    <property type="match status" value="1"/>
</dbReference>
<keyword evidence="5" id="KW-1185">Reference proteome</keyword>
<dbReference type="InterPro" id="IPR042840">
    <property type="entry name" value="LMNTD1"/>
</dbReference>
<reference evidence="4" key="3">
    <citation type="submission" date="2025-09" db="UniProtKB">
        <authorList>
            <consortium name="Ensembl"/>
        </authorList>
    </citation>
    <scope>IDENTIFICATION</scope>
</reference>
<dbReference type="PROSITE" id="PS51841">
    <property type="entry name" value="LTD"/>
    <property type="match status" value="1"/>
</dbReference>
<dbReference type="InterPro" id="IPR036415">
    <property type="entry name" value="Lamin_tail_dom_sf"/>
</dbReference>
<feature type="coiled-coil region" evidence="1">
    <location>
        <begin position="333"/>
        <end position="374"/>
    </location>
</feature>
<evidence type="ECO:0000256" key="2">
    <source>
        <dbReference type="SAM" id="MobiDB-lite"/>
    </source>
</evidence>
<feature type="region of interest" description="Disordered" evidence="2">
    <location>
        <begin position="750"/>
        <end position="788"/>
    </location>
</feature>
<feature type="region of interest" description="Disordered" evidence="2">
    <location>
        <begin position="403"/>
        <end position="480"/>
    </location>
</feature>